<dbReference type="SMART" id="SM00020">
    <property type="entry name" value="Tryp_SPc"/>
    <property type="match status" value="2"/>
</dbReference>
<evidence type="ECO:0000259" key="4">
    <source>
        <dbReference type="PROSITE" id="PS50240"/>
    </source>
</evidence>
<dbReference type="VEuPathDB" id="VectorBase:AQUA002670"/>
<keyword evidence="3" id="KW-0472">Membrane</keyword>
<feature type="domain" description="Peptidase S1" evidence="4">
    <location>
        <begin position="470"/>
        <end position="710"/>
    </location>
</feature>
<sequence>MKSCSSSSLSVAVIIVISANKVPASLRERSGDAAPRYQVLEPRDGYVPVYIRLGDQPLADINPELAAAFHARPDKYKDYPKKGGYVPVYVRYPNQKLGAISPELAAAFQESSGRSSRGKLIQELNRPVRFSSESSSDEELHNDITAKPKAVKRAIGDNSSDESKPSAGSSEELGRIYYGRRALRCNGSFAVMKSITLVLWAIAGIVAVVVDAAPERRIFGGTDAFEGELPYQVSIQRAFLTSRTHVCGGTILNPLHVLTAASCFWTDQSSRFEIVAGNLRIDRPADTQQVLGVFWIRMHPGYTGGTSSFDVAVVRTSSAFFFTNLIRPVALPAFDEIPTGLVRVGGWGSTTNSILPGNNFSNVLQKINVLLVPWNECLSVLGGPGGPFDERNICTGPLSGGISTCTGDAGGGAVQHLPDGTFLQVGIITWNVLPCGGINTPSIYTRVSAFVDWIQANSAVADGNRPQQRLIGGVRALPGEFPSMVSIQRLVLIRASHVCGGSVLNQFHVLTAAECFFSNPNSRYRVQAGKVLLNNFEPSEQTINVLRYTMHPQYDGSASPFNIAIVRLASPFGYNRYITPIVLPAIDTIPDGIVKFAGWGSTSSGLLPSMPDQLQMFYVAIMPNEQCQVMVGGAIGTGPVTERNVCLGPATGGIGACGGDAGGAAIQQINGTDTIVGIVSWQLSPCGQAGNPTITTRVSAFVEWINQNSQL</sequence>
<keyword evidence="6" id="KW-1185">Reference proteome</keyword>
<keyword evidence="3" id="KW-0812">Transmembrane</keyword>
<dbReference type="InterPro" id="IPR001254">
    <property type="entry name" value="Trypsin_dom"/>
</dbReference>
<dbReference type="STRING" id="34691.A0A182WYQ9"/>
<organism evidence="5 6">
    <name type="scientific">Anopheles quadriannulatus</name>
    <name type="common">Mosquito</name>
    <dbReference type="NCBI Taxonomy" id="34691"/>
    <lineage>
        <taxon>Eukaryota</taxon>
        <taxon>Metazoa</taxon>
        <taxon>Ecdysozoa</taxon>
        <taxon>Arthropoda</taxon>
        <taxon>Hexapoda</taxon>
        <taxon>Insecta</taxon>
        <taxon>Pterygota</taxon>
        <taxon>Neoptera</taxon>
        <taxon>Endopterygota</taxon>
        <taxon>Diptera</taxon>
        <taxon>Nematocera</taxon>
        <taxon>Culicoidea</taxon>
        <taxon>Culicidae</taxon>
        <taxon>Anophelinae</taxon>
        <taxon>Anopheles</taxon>
    </lineage>
</organism>
<evidence type="ECO:0000256" key="1">
    <source>
        <dbReference type="ARBA" id="ARBA00023157"/>
    </source>
</evidence>
<dbReference type="FunFam" id="2.40.10.10:FF:000068">
    <property type="entry name" value="transmembrane protease serine 2"/>
    <property type="match status" value="2"/>
</dbReference>
<proteinExistence type="inferred from homology"/>
<dbReference type="PROSITE" id="PS50240">
    <property type="entry name" value="TRYPSIN_DOM"/>
    <property type="match status" value="2"/>
</dbReference>
<dbReference type="SUPFAM" id="SSF50494">
    <property type="entry name" value="Trypsin-like serine proteases"/>
    <property type="match status" value="2"/>
</dbReference>
<dbReference type="Proteomes" id="UP000076407">
    <property type="component" value="Unassembled WGS sequence"/>
</dbReference>
<dbReference type="InterPro" id="IPR001314">
    <property type="entry name" value="Peptidase_S1A"/>
</dbReference>
<dbReference type="InterPro" id="IPR009003">
    <property type="entry name" value="Peptidase_S1_PA"/>
</dbReference>
<feature type="transmembrane region" description="Helical" evidence="3">
    <location>
        <begin position="190"/>
        <end position="210"/>
    </location>
</feature>
<evidence type="ECO:0000313" key="5">
    <source>
        <dbReference type="EnsemblMetazoa" id="AQUA002670-PA"/>
    </source>
</evidence>
<dbReference type="CDD" id="cd00190">
    <property type="entry name" value="Tryp_SPc"/>
    <property type="match status" value="2"/>
</dbReference>
<name>A0A182WYQ9_ANOQN</name>
<evidence type="ECO:0000313" key="6">
    <source>
        <dbReference type="Proteomes" id="UP000076407"/>
    </source>
</evidence>
<accession>A0A182WYQ9</accession>
<dbReference type="GO" id="GO:0006508">
    <property type="term" value="P:proteolysis"/>
    <property type="evidence" value="ECO:0007669"/>
    <property type="project" value="InterPro"/>
</dbReference>
<dbReference type="PANTHER" id="PTHR24252:SF7">
    <property type="entry name" value="HYALIN"/>
    <property type="match status" value="1"/>
</dbReference>
<protein>
    <recommendedName>
        <fullName evidence="4">Peptidase S1 domain-containing protein</fullName>
    </recommendedName>
</protein>
<evidence type="ECO:0000256" key="3">
    <source>
        <dbReference type="SAM" id="Phobius"/>
    </source>
</evidence>
<keyword evidence="3" id="KW-1133">Transmembrane helix</keyword>
<dbReference type="GO" id="GO:0004252">
    <property type="term" value="F:serine-type endopeptidase activity"/>
    <property type="evidence" value="ECO:0007669"/>
    <property type="project" value="InterPro"/>
</dbReference>
<dbReference type="PRINTS" id="PR00722">
    <property type="entry name" value="CHYMOTRYPSIN"/>
</dbReference>
<feature type="domain" description="Peptidase S1" evidence="4">
    <location>
        <begin position="218"/>
        <end position="459"/>
    </location>
</feature>
<dbReference type="Pfam" id="PF00089">
    <property type="entry name" value="Trypsin"/>
    <property type="match status" value="2"/>
</dbReference>
<dbReference type="EnsemblMetazoa" id="AQUA002670-RA">
    <property type="protein sequence ID" value="AQUA002670-PA"/>
    <property type="gene ID" value="AQUA002670"/>
</dbReference>
<keyword evidence="1" id="KW-1015">Disulfide bond</keyword>
<dbReference type="Gene3D" id="2.40.10.10">
    <property type="entry name" value="Trypsin-like serine proteases"/>
    <property type="match status" value="2"/>
</dbReference>
<dbReference type="InterPro" id="IPR043504">
    <property type="entry name" value="Peptidase_S1_PA_chymotrypsin"/>
</dbReference>
<evidence type="ECO:0000256" key="2">
    <source>
        <dbReference type="ARBA" id="ARBA00024195"/>
    </source>
</evidence>
<dbReference type="AlphaFoldDB" id="A0A182WYQ9"/>
<reference evidence="5" key="1">
    <citation type="submission" date="2020-05" db="UniProtKB">
        <authorList>
            <consortium name="EnsemblMetazoa"/>
        </authorList>
    </citation>
    <scope>IDENTIFICATION</scope>
    <source>
        <strain evidence="5">SANGQUA</strain>
    </source>
</reference>
<comment type="similarity">
    <text evidence="2">Belongs to the peptidase S1 family. CLIP subfamily.</text>
</comment>
<dbReference type="PANTHER" id="PTHR24252">
    <property type="entry name" value="ACROSIN-RELATED"/>
    <property type="match status" value="1"/>
</dbReference>